<dbReference type="InterPro" id="IPR006170">
    <property type="entry name" value="PBP/GOBP"/>
</dbReference>
<organism evidence="2">
    <name type="scientific">Musca domestica</name>
    <name type="common">House fly</name>
    <dbReference type="NCBI Taxonomy" id="7370"/>
    <lineage>
        <taxon>Eukaryota</taxon>
        <taxon>Metazoa</taxon>
        <taxon>Ecdysozoa</taxon>
        <taxon>Arthropoda</taxon>
        <taxon>Hexapoda</taxon>
        <taxon>Insecta</taxon>
        <taxon>Pterygota</taxon>
        <taxon>Neoptera</taxon>
        <taxon>Endopterygota</taxon>
        <taxon>Diptera</taxon>
        <taxon>Brachycera</taxon>
        <taxon>Muscomorpha</taxon>
        <taxon>Muscoidea</taxon>
        <taxon>Muscidae</taxon>
        <taxon>Musca</taxon>
    </lineage>
</organism>
<dbReference type="KEGG" id="mde:105262425"/>
<name>A0A1I8NJX9_MUSDO</name>
<feature type="signal peptide" evidence="1">
    <location>
        <begin position="1"/>
        <end position="16"/>
    </location>
</feature>
<dbReference type="EnsemblMetazoa" id="MDOA016368-RA">
    <property type="protein sequence ID" value="MDOA016368-PA"/>
    <property type="gene ID" value="MDOA016368"/>
</dbReference>
<dbReference type="VEuPathDB" id="VectorBase:MDOMA2_006888"/>
<evidence type="ECO:0000256" key="1">
    <source>
        <dbReference type="SAM" id="SignalP"/>
    </source>
</evidence>
<dbReference type="RefSeq" id="XP_011295728.2">
    <property type="nucleotide sequence ID" value="XM_011297426.3"/>
</dbReference>
<dbReference type="Pfam" id="PF01395">
    <property type="entry name" value="PBP_GOBP"/>
    <property type="match status" value="1"/>
</dbReference>
<dbReference type="InterPro" id="IPR036728">
    <property type="entry name" value="PBP_GOBP_sf"/>
</dbReference>
<keyword evidence="1" id="KW-0732">Signal</keyword>
<feature type="chain" id="PRO_5044561905" evidence="1">
    <location>
        <begin position="17"/>
        <end position="136"/>
    </location>
</feature>
<proteinExistence type="predicted"/>
<protein>
    <submittedName>
        <fullName evidence="2">Uncharacterized protein</fullName>
    </submittedName>
</protein>
<dbReference type="Gene3D" id="1.10.238.20">
    <property type="entry name" value="Pheromone/general odorant binding protein domain"/>
    <property type="match status" value="1"/>
</dbReference>
<evidence type="ECO:0000313" key="2">
    <source>
        <dbReference type="EnsemblMetazoa" id="MDOA016368-PA"/>
    </source>
</evidence>
<accession>A0A1I8NJX9</accession>
<dbReference type="GO" id="GO:0005549">
    <property type="term" value="F:odorant binding"/>
    <property type="evidence" value="ECO:0007669"/>
    <property type="project" value="InterPro"/>
</dbReference>
<gene>
    <name evidence="2" type="primary">105262425</name>
</gene>
<dbReference type="CDD" id="cd23992">
    <property type="entry name" value="PBP_GOBP"/>
    <property type="match status" value="1"/>
</dbReference>
<dbReference type="VEuPathDB" id="VectorBase:MDOA016368"/>
<sequence>MFKIIITICLFSLVFAERPDWYPENPQEIEAECMKKYNVDAETIAKIRAFQLEDTPTVRSVLFCSAVGKNVYRPESGFDPERFAVGLKYGLNVDCNVDFIRNCANKYNNIESQEGKYFHFFKCVFDDIKGNCKKIE</sequence>
<dbReference type="AlphaFoldDB" id="A0A1I8NJX9"/>
<dbReference type="SUPFAM" id="SSF47565">
    <property type="entry name" value="Insect pheromone/odorant-binding proteins"/>
    <property type="match status" value="1"/>
</dbReference>
<reference evidence="2" key="1">
    <citation type="submission" date="2020-05" db="UniProtKB">
        <authorList>
            <consortium name="EnsemblMetazoa"/>
        </authorList>
    </citation>
    <scope>IDENTIFICATION</scope>
    <source>
        <strain evidence="2">Aabys</strain>
    </source>
</reference>
<dbReference type="OrthoDB" id="7954178at2759"/>